<dbReference type="KEGG" id="bmet:BMMGA3_09917"/>
<evidence type="ECO:0000313" key="2">
    <source>
        <dbReference type="Proteomes" id="UP000027602"/>
    </source>
</evidence>
<accession>A0A0B5L2A3</accession>
<keyword evidence="2" id="KW-1185">Reference proteome</keyword>
<dbReference type="EMBL" id="CP007739">
    <property type="protein sequence ID" value="AJG42170.1"/>
    <property type="molecule type" value="Genomic_DNA"/>
</dbReference>
<name>A0A0B5L2A3_BACMM</name>
<dbReference type="HOGENOM" id="CLU_3149524_0_0_9"/>
<gene>
    <name evidence="1" type="ORF">BMMGA3_09917</name>
</gene>
<evidence type="ECO:0000313" key="1">
    <source>
        <dbReference type="EMBL" id="AJG42170.1"/>
    </source>
</evidence>
<dbReference type="Proteomes" id="UP000027602">
    <property type="component" value="Chromosome"/>
</dbReference>
<reference evidence="1 2" key="1">
    <citation type="journal article" date="2015" name="BMC Genomics">
        <title>Transcriptome analysis of thermophilic methylotrophic Bacillus methanolicus MGA3 using RNA-sequencing provides detailed insights into its previously uncharted transcriptional landscape.</title>
        <authorList>
            <person name="Irla M."/>
            <person name="Neshat A."/>
            <person name="Brautaset T."/>
            <person name="Ruckert C."/>
            <person name="Kalinowski J."/>
            <person name="Wendisch V.F."/>
        </authorList>
    </citation>
    <scope>NUCLEOTIDE SEQUENCE [LARGE SCALE GENOMIC DNA]</scope>
    <source>
        <strain evidence="2">MGA3 / ATCC 53907</strain>
    </source>
</reference>
<proteinExistence type="predicted"/>
<dbReference type="STRING" id="796606.BMMGA3_09917"/>
<organism evidence="1 2">
    <name type="scientific">Bacillus methanolicus (strain MGA3 / ATCC 53907)</name>
    <dbReference type="NCBI Taxonomy" id="796606"/>
    <lineage>
        <taxon>Bacteria</taxon>
        <taxon>Bacillati</taxon>
        <taxon>Bacillota</taxon>
        <taxon>Bacilli</taxon>
        <taxon>Bacillales</taxon>
        <taxon>Bacillaceae</taxon>
        <taxon>Bacillus</taxon>
    </lineage>
</organism>
<sequence length="48" mass="5623">MNYHVIFTVNYEGGTDMEFFKPKKTQSSGNSQKKLFRSFVEQVVNLTF</sequence>
<dbReference type="AlphaFoldDB" id="A0A0B5L2A3"/>
<protein>
    <submittedName>
        <fullName evidence="1">Uncharacterized protein</fullName>
    </submittedName>
</protein>